<proteinExistence type="inferred from homology"/>
<keyword evidence="5 7" id="KW-1133">Transmembrane helix</keyword>
<feature type="transmembrane region" description="Helical" evidence="7">
    <location>
        <begin position="57"/>
        <end position="82"/>
    </location>
</feature>
<keyword evidence="4 7" id="KW-0812">Transmembrane</keyword>
<dbReference type="Pfam" id="PF01757">
    <property type="entry name" value="Acyl_transf_3"/>
    <property type="match status" value="1"/>
</dbReference>
<sequence length="380" mass="43370">MSQPEKVTSRSARSLNIELLRILAMLLVVYCHMIIHVDFTNGISRIVLPMYPGWKSAISFTIVQYGQVGVSIFFMISGYFLVKKHFSWRRIFSTWFQMFLYAVLCLVIAFVAKQFLTLPFGTNELLSGSQSLDTVLWSLCPFLYNSYWFIDAYILMLFLSPFINATYAHMSQKQVLALIALLMFIGTWPLFFSRVNYWNNVVYAVLGYAIGAYIQTYRDSLRAISNSALAICTILCTALMLGFNHFVLSGSRWAQRLTWTGQIHQGLQILPICIAFCFFVATCRLPQLRLPHVWSTFLLQVSAGTFGVYLLHENTFGFRFVWGAVAAYLPNISSKSDFILTCLVTGLLTFIVLDIIAMLIDRLLTHPLRKFIINKTKGTK</sequence>
<evidence type="ECO:0000256" key="3">
    <source>
        <dbReference type="ARBA" id="ARBA00022475"/>
    </source>
</evidence>
<protein>
    <submittedName>
        <fullName evidence="9">Acyltransferase</fullName>
        <ecNumber evidence="9">2.3.1.-</ecNumber>
    </submittedName>
</protein>
<keyword evidence="10" id="KW-1185">Reference proteome</keyword>
<gene>
    <name evidence="9" type="ORF">QRX41_04315</name>
</gene>
<dbReference type="RefSeq" id="WP_313838934.1">
    <property type="nucleotide sequence ID" value="NZ_JASTZZ010000002.1"/>
</dbReference>
<evidence type="ECO:0000256" key="2">
    <source>
        <dbReference type="ARBA" id="ARBA00007400"/>
    </source>
</evidence>
<comment type="similarity">
    <text evidence="2">Belongs to the acyltransferase 3 family.</text>
</comment>
<feature type="transmembrane region" description="Helical" evidence="7">
    <location>
        <begin position="20"/>
        <end position="37"/>
    </location>
</feature>
<accession>A0ABU3KF44</accession>
<keyword evidence="3" id="KW-1003">Cell membrane</keyword>
<dbReference type="EC" id="2.3.1.-" evidence="9"/>
<feature type="transmembrane region" description="Helical" evidence="7">
    <location>
        <begin position="228"/>
        <end position="247"/>
    </location>
</feature>
<evidence type="ECO:0000313" key="9">
    <source>
        <dbReference type="EMBL" id="MDT7509352.1"/>
    </source>
</evidence>
<reference evidence="10" key="1">
    <citation type="submission" date="2023-07" db="EMBL/GenBank/DDBJ databases">
        <title>Bifidobacterium spp. in honeybee.</title>
        <authorList>
            <person name="Olofsson T."/>
        </authorList>
    </citation>
    <scope>NUCLEOTIDE SEQUENCE [LARGE SCALE GENOMIC DNA]</scope>
    <source>
        <strain evidence="10">H1HS16N</strain>
    </source>
</reference>
<dbReference type="GO" id="GO:0016746">
    <property type="term" value="F:acyltransferase activity"/>
    <property type="evidence" value="ECO:0007669"/>
    <property type="project" value="UniProtKB-KW"/>
</dbReference>
<evidence type="ECO:0000256" key="1">
    <source>
        <dbReference type="ARBA" id="ARBA00004651"/>
    </source>
</evidence>
<feature type="transmembrane region" description="Helical" evidence="7">
    <location>
        <begin position="197"/>
        <end position="216"/>
    </location>
</feature>
<name>A0ABU3KF44_9BIFI</name>
<dbReference type="InterPro" id="IPR002656">
    <property type="entry name" value="Acyl_transf_3_dom"/>
</dbReference>
<evidence type="ECO:0000256" key="5">
    <source>
        <dbReference type="ARBA" id="ARBA00022989"/>
    </source>
</evidence>
<evidence type="ECO:0000259" key="8">
    <source>
        <dbReference type="Pfam" id="PF01757"/>
    </source>
</evidence>
<feature type="domain" description="Acyltransferase 3" evidence="8">
    <location>
        <begin position="16"/>
        <end position="356"/>
    </location>
</feature>
<evidence type="ECO:0000256" key="4">
    <source>
        <dbReference type="ARBA" id="ARBA00022692"/>
    </source>
</evidence>
<keyword evidence="6 7" id="KW-0472">Membrane</keyword>
<dbReference type="PANTHER" id="PTHR40074">
    <property type="entry name" value="O-ACETYLTRANSFERASE WECH"/>
    <property type="match status" value="1"/>
</dbReference>
<feature type="transmembrane region" description="Helical" evidence="7">
    <location>
        <begin position="175"/>
        <end position="191"/>
    </location>
</feature>
<evidence type="ECO:0000256" key="6">
    <source>
        <dbReference type="ARBA" id="ARBA00023136"/>
    </source>
</evidence>
<dbReference type="EMBL" id="JASTZZ010000002">
    <property type="protein sequence ID" value="MDT7509352.1"/>
    <property type="molecule type" value="Genomic_DNA"/>
</dbReference>
<feature type="transmembrane region" description="Helical" evidence="7">
    <location>
        <begin position="94"/>
        <end position="116"/>
    </location>
</feature>
<comment type="subcellular location">
    <subcellularLocation>
        <location evidence="1">Cell membrane</location>
        <topology evidence="1">Multi-pass membrane protein</topology>
    </subcellularLocation>
</comment>
<dbReference type="PANTHER" id="PTHR40074:SF2">
    <property type="entry name" value="O-ACETYLTRANSFERASE WECH"/>
    <property type="match status" value="1"/>
</dbReference>
<keyword evidence="9" id="KW-0012">Acyltransferase</keyword>
<evidence type="ECO:0000313" key="10">
    <source>
        <dbReference type="Proteomes" id="UP001529481"/>
    </source>
</evidence>
<feature type="transmembrane region" description="Helical" evidence="7">
    <location>
        <begin position="136"/>
        <end position="163"/>
    </location>
</feature>
<feature type="transmembrane region" description="Helical" evidence="7">
    <location>
        <begin position="293"/>
        <end position="312"/>
    </location>
</feature>
<feature type="transmembrane region" description="Helical" evidence="7">
    <location>
        <begin position="267"/>
        <end position="286"/>
    </location>
</feature>
<feature type="transmembrane region" description="Helical" evidence="7">
    <location>
        <begin position="338"/>
        <end position="360"/>
    </location>
</feature>
<evidence type="ECO:0000256" key="7">
    <source>
        <dbReference type="SAM" id="Phobius"/>
    </source>
</evidence>
<comment type="caution">
    <text evidence="9">The sequence shown here is derived from an EMBL/GenBank/DDBJ whole genome shotgun (WGS) entry which is preliminary data.</text>
</comment>
<dbReference type="Proteomes" id="UP001529481">
    <property type="component" value="Unassembled WGS sequence"/>
</dbReference>
<organism evidence="9 10">
    <name type="scientific">Bifidobacterium kimbladii</name>
    <dbReference type="NCBI Taxonomy" id="1293826"/>
    <lineage>
        <taxon>Bacteria</taxon>
        <taxon>Bacillati</taxon>
        <taxon>Actinomycetota</taxon>
        <taxon>Actinomycetes</taxon>
        <taxon>Bifidobacteriales</taxon>
        <taxon>Bifidobacteriaceae</taxon>
        <taxon>Bifidobacterium</taxon>
    </lineage>
</organism>
<keyword evidence="9" id="KW-0808">Transferase</keyword>